<evidence type="ECO:0000256" key="1">
    <source>
        <dbReference type="SAM" id="SignalP"/>
    </source>
</evidence>
<sequence length="177" mass="19322">MQLLAAAASLVCLGTALALECGVRKDFSAATFDAVNFVPGVSYHDVANGVILYENLLDDGALFFEKDAGLFYVKGPDGSCAKYESPLGEIVSSELLNYVDRAGVSRTGMQDAAEELIMRFLVNDETCFTEFTLSNNLNGFTWSFVHTDHKELTDEDKAYMQAALEQFEATDCSPLTI</sequence>
<evidence type="ECO:0000313" key="2">
    <source>
        <dbReference type="EMBL" id="KAK3787752.1"/>
    </source>
</evidence>
<evidence type="ECO:0000313" key="3">
    <source>
        <dbReference type="Proteomes" id="UP001283361"/>
    </source>
</evidence>
<name>A0AAE1AJ79_9GAST</name>
<dbReference type="EMBL" id="JAWDGP010001840">
    <property type="protein sequence ID" value="KAK3787752.1"/>
    <property type="molecule type" value="Genomic_DNA"/>
</dbReference>
<gene>
    <name evidence="2" type="ORF">RRG08_049698</name>
</gene>
<accession>A0AAE1AJ79</accession>
<keyword evidence="1" id="KW-0732">Signal</keyword>
<keyword evidence="3" id="KW-1185">Reference proteome</keyword>
<feature type="signal peptide" evidence="1">
    <location>
        <begin position="1"/>
        <end position="18"/>
    </location>
</feature>
<feature type="chain" id="PRO_5042100737" evidence="1">
    <location>
        <begin position="19"/>
        <end position="177"/>
    </location>
</feature>
<organism evidence="2 3">
    <name type="scientific">Elysia crispata</name>
    <name type="common">lettuce slug</name>
    <dbReference type="NCBI Taxonomy" id="231223"/>
    <lineage>
        <taxon>Eukaryota</taxon>
        <taxon>Metazoa</taxon>
        <taxon>Spiralia</taxon>
        <taxon>Lophotrochozoa</taxon>
        <taxon>Mollusca</taxon>
        <taxon>Gastropoda</taxon>
        <taxon>Heterobranchia</taxon>
        <taxon>Euthyneura</taxon>
        <taxon>Panpulmonata</taxon>
        <taxon>Sacoglossa</taxon>
        <taxon>Placobranchoidea</taxon>
        <taxon>Plakobranchidae</taxon>
        <taxon>Elysia</taxon>
    </lineage>
</organism>
<reference evidence="2" key="1">
    <citation type="journal article" date="2023" name="G3 (Bethesda)">
        <title>A reference genome for the long-term kleptoplast-retaining sea slug Elysia crispata morphotype clarki.</title>
        <authorList>
            <person name="Eastman K.E."/>
            <person name="Pendleton A.L."/>
            <person name="Shaikh M.A."/>
            <person name="Suttiyut T."/>
            <person name="Ogas R."/>
            <person name="Tomko P."/>
            <person name="Gavelis G."/>
            <person name="Widhalm J.R."/>
            <person name="Wisecaver J.H."/>
        </authorList>
    </citation>
    <scope>NUCLEOTIDE SEQUENCE</scope>
    <source>
        <strain evidence="2">ECLA1</strain>
    </source>
</reference>
<protein>
    <submittedName>
        <fullName evidence="2">Uncharacterized protein</fullName>
    </submittedName>
</protein>
<dbReference type="AlphaFoldDB" id="A0AAE1AJ79"/>
<comment type="caution">
    <text evidence="2">The sequence shown here is derived from an EMBL/GenBank/DDBJ whole genome shotgun (WGS) entry which is preliminary data.</text>
</comment>
<proteinExistence type="predicted"/>
<dbReference type="Proteomes" id="UP001283361">
    <property type="component" value="Unassembled WGS sequence"/>
</dbReference>